<evidence type="ECO:0000313" key="5">
    <source>
        <dbReference type="Proteomes" id="UP000813444"/>
    </source>
</evidence>
<proteinExistence type="inferred from homology"/>
<name>A0A8K0SYY2_9HYPO</name>
<reference evidence="4" key="1">
    <citation type="journal article" date="2021" name="Nat. Commun.">
        <title>Genetic determinants of endophytism in the Arabidopsis root mycobiome.</title>
        <authorList>
            <person name="Mesny F."/>
            <person name="Miyauchi S."/>
            <person name="Thiergart T."/>
            <person name="Pickel B."/>
            <person name="Atanasova L."/>
            <person name="Karlsson M."/>
            <person name="Huettel B."/>
            <person name="Barry K.W."/>
            <person name="Haridas S."/>
            <person name="Chen C."/>
            <person name="Bauer D."/>
            <person name="Andreopoulos W."/>
            <person name="Pangilinan J."/>
            <person name="LaButti K."/>
            <person name="Riley R."/>
            <person name="Lipzen A."/>
            <person name="Clum A."/>
            <person name="Drula E."/>
            <person name="Henrissat B."/>
            <person name="Kohler A."/>
            <person name="Grigoriev I.V."/>
            <person name="Martin F.M."/>
            <person name="Hacquard S."/>
        </authorList>
    </citation>
    <scope>NUCLEOTIDE SEQUENCE</scope>
    <source>
        <strain evidence="4">MPI-CAGE-CH-0235</strain>
    </source>
</reference>
<feature type="domain" description="Glucose-methanol-choline oxidoreductase N-terminal" evidence="3">
    <location>
        <begin position="277"/>
        <end position="291"/>
    </location>
</feature>
<organism evidence="4 5">
    <name type="scientific">Stachybotrys elegans</name>
    <dbReference type="NCBI Taxonomy" id="80388"/>
    <lineage>
        <taxon>Eukaryota</taxon>
        <taxon>Fungi</taxon>
        <taxon>Dikarya</taxon>
        <taxon>Ascomycota</taxon>
        <taxon>Pezizomycotina</taxon>
        <taxon>Sordariomycetes</taxon>
        <taxon>Hypocreomycetidae</taxon>
        <taxon>Hypocreales</taxon>
        <taxon>Stachybotryaceae</taxon>
        <taxon>Stachybotrys</taxon>
    </lineage>
</organism>
<feature type="binding site" evidence="2">
    <location>
        <begin position="545"/>
        <end position="546"/>
    </location>
    <ligand>
        <name>FAD</name>
        <dbReference type="ChEBI" id="CHEBI:57692"/>
    </ligand>
</feature>
<dbReference type="InterPro" id="IPR036188">
    <property type="entry name" value="FAD/NAD-bd_sf"/>
</dbReference>
<dbReference type="EMBL" id="JAGPNK010000005">
    <property type="protein sequence ID" value="KAH7320746.1"/>
    <property type="molecule type" value="Genomic_DNA"/>
</dbReference>
<keyword evidence="2" id="KW-0285">Flavoprotein</keyword>
<dbReference type="InterPro" id="IPR007867">
    <property type="entry name" value="GMC_OxRtase_C"/>
</dbReference>
<comment type="caution">
    <text evidence="4">The sequence shown here is derived from an EMBL/GenBank/DDBJ whole genome shotgun (WGS) entry which is preliminary data.</text>
</comment>
<evidence type="ECO:0000259" key="3">
    <source>
        <dbReference type="PROSITE" id="PS00624"/>
    </source>
</evidence>
<comment type="cofactor">
    <cofactor evidence="2">
        <name>FAD</name>
        <dbReference type="ChEBI" id="CHEBI:57692"/>
    </cofactor>
</comment>
<dbReference type="SUPFAM" id="SSF54373">
    <property type="entry name" value="FAD-linked reductases, C-terminal domain"/>
    <property type="match status" value="1"/>
</dbReference>
<dbReference type="InterPro" id="IPR012132">
    <property type="entry name" value="GMC_OxRdtase"/>
</dbReference>
<dbReference type="PANTHER" id="PTHR11552">
    <property type="entry name" value="GLUCOSE-METHANOL-CHOLINE GMC OXIDOREDUCTASE"/>
    <property type="match status" value="1"/>
</dbReference>
<dbReference type="PANTHER" id="PTHR11552:SF210">
    <property type="entry name" value="GLUCOSE-METHANOL-CHOLINE OXIDOREDUCTASE N-TERMINAL DOMAIN-CONTAINING PROTEIN-RELATED"/>
    <property type="match status" value="1"/>
</dbReference>
<feature type="binding site" evidence="2">
    <location>
        <position position="238"/>
    </location>
    <ligand>
        <name>FAD</name>
        <dbReference type="ChEBI" id="CHEBI:57692"/>
    </ligand>
</feature>
<evidence type="ECO:0000256" key="1">
    <source>
        <dbReference type="ARBA" id="ARBA00010790"/>
    </source>
</evidence>
<gene>
    <name evidence="4" type="ORF">B0I35DRAFT_477300</name>
</gene>
<evidence type="ECO:0000313" key="4">
    <source>
        <dbReference type="EMBL" id="KAH7320746.1"/>
    </source>
</evidence>
<sequence>MSLALQSYDFIVAGGGTAGLVVANRLSENPNHTVLVLEAGPDLINDSRVQTPAFYTTLMGSEADWAFVTVPQTELENRTVSLNQGRALGGSTAINGQILVPPTQGLLDTWAALGNTGWNWKSLRSYFSKAFSAVKYDSADAVMLGVDGLKSTSPPLAGPVEVSFPFNQSHPIREAWANTFRDMNYYMADNPYFDATIGSFSNLVTTSAESGQRSYANPAYYQPVKSRSNLQVLTGATVKKILFADSGKLKKAIGVNFLLNGKETVAYPKREVILAAGALQSPKLLELSGVGNATLLKKFGIPVVKDLPAVGENLKDHMVCGISYEVQDDIPTLDALARGETNALVEAMNMYAQNKTGPLTSIGLTTYSYLPVIDYLTERGRNLLLDLLNKWRPHWQAGYANARDRLYYSVMEKYLNDPKQASAAFFTVTAQTPLPVGDDTESPAGNIAGKFLTIGSILSAPLSHGTVHISSADVKDAPIVDPRYLSHPVDVEIFGRHMQYIETIAASAGLKSILKQPLNRRDPVSHLETLEQAKAYAKRSSISMWHLGGSNSMLPEASGGVVDTNLKVYGFTNLRVVDSSAIPLISTANLQATVYMFAERAADIIKKANP</sequence>
<dbReference type="InterPro" id="IPR000172">
    <property type="entry name" value="GMC_OxRdtase_N"/>
</dbReference>
<keyword evidence="2" id="KW-0274">FAD</keyword>
<comment type="similarity">
    <text evidence="1">Belongs to the GMC oxidoreductase family.</text>
</comment>
<dbReference type="Pfam" id="PF00732">
    <property type="entry name" value="GMC_oxred_N"/>
    <property type="match status" value="1"/>
</dbReference>
<evidence type="ECO:0000256" key="2">
    <source>
        <dbReference type="PIRSR" id="PIRSR000137-2"/>
    </source>
</evidence>
<protein>
    <recommendedName>
        <fullName evidence="3">Glucose-methanol-choline oxidoreductase N-terminal domain-containing protein</fullName>
    </recommendedName>
</protein>
<keyword evidence="5" id="KW-1185">Reference proteome</keyword>
<dbReference type="SUPFAM" id="SSF51905">
    <property type="entry name" value="FAD/NAD(P)-binding domain"/>
    <property type="match status" value="1"/>
</dbReference>
<dbReference type="PIRSF" id="PIRSF000137">
    <property type="entry name" value="Alcohol_oxidase"/>
    <property type="match status" value="1"/>
</dbReference>
<dbReference type="GO" id="GO:0016614">
    <property type="term" value="F:oxidoreductase activity, acting on CH-OH group of donors"/>
    <property type="evidence" value="ECO:0007669"/>
    <property type="project" value="InterPro"/>
</dbReference>
<dbReference type="Pfam" id="PF05199">
    <property type="entry name" value="GMC_oxred_C"/>
    <property type="match status" value="1"/>
</dbReference>
<dbReference type="AlphaFoldDB" id="A0A8K0SYY2"/>
<dbReference type="Proteomes" id="UP000813444">
    <property type="component" value="Unassembled WGS sequence"/>
</dbReference>
<dbReference type="Gene3D" id="3.50.50.60">
    <property type="entry name" value="FAD/NAD(P)-binding domain"/>
    <property type="match status" value="1"/>
</dbReference>
<accession>A0A8K0SYY2</accession>
<dbReference type="OrthoDB" id="269227at2759"/>
<dbReference type="Gene3D" id="3.30.560.10">
    <property type="entry name" value="Glucose Oxidase, domain 3"/>
    <property type="match status" value="1"/>
</dbReference>
<dbReference type="GO" id="GO:0050660">
    <property type="term" value="F:flavin adenine dinucleotide binding"/>
    <property type="evidence" value="ECO:0007669"/>
    <property type="project" value="InterPro"/>
</dbReference>
<dbReference type="PROSITE" id="PS00624">
    <property type="entry name" value="GMC_OXRED_2"/>
    <property type="match status" value="1"/>
</dbReference>